<keyword evidence="1" id="KW-0472">Membrane</keyword>
<proteinExistence type="predicted"/>
<evidence type="ECO:0000256" key="1">
    <source>
        <dbReference type="SAM" id="Phobius"/>
    </source>
</evidence>
<evidence type="ECO:0000313" key="2">
    <source>
        <dbReference type="EMBL" id="MET7013367.1"/>
    </source>
</evidence>
<comment type="caution">
    <text evidence="2">The sequence shown here is derived from an EMBL/GenBank/DDBJ whole genome shotgun (WGS) entry which is preliminary data.</text>
</comment>
<dbReference type="Proteomes" id="UP001549691">
    <property type="component" value="Unassembled WGS sequence"/>
</dbReference>
<dbReference type="EMBL" id="JBEWZI010000003">
    <property type="protein sequence ID" value="MET7013367.1"/>
    <property type="molecule type" value="Genomic_DNA"/>
</dbReference>
<accession>A0ABV2THI2</accession>
<keyword evidence="1" id="KW-1133">Transmembrane helix</keyword>
<organism evidence="2 3">
    <name type="scientific">Uliginosibacterium flavum</name>
    <dbReference type="NCBI Taxonomy" id="1396831"/>
    <lineage>
        <taxon>Bacteria</taxon>
        <taxon>Pseudomonadati</taxon>
        <taxon>Pseudomonadota</taxon>
        <taxon>Betaproteobacteria</taxon>
        <taxon>Rhodocyclales</taxon>
        <taxon>Zoogloeaceae</taxon>
        <taxon>Uliginosibacterium</taxon>
    </lineage>
</organism>
<reference evidence="2 3" key="1">
    <citation type="submission" date="2024-07" db="EMBL/GenBank/DDBJ databases">
        <title>Uliginosibacterium flavum JJ3220;KACC:17644.</title>
        <authorList>
            <person name="Kim M.K."/>
        </authorList>
    </citation>
    <scope>NUCLEOTIDE SEQUENCE [LARGE SCALE GENOMIC DNA]</scope>
    <source>
        <strain evidence="2 3">KACC:17644</strain>
    </source>
</reference>
<evidence type="ECO:0000313" key="3">
    <source>
        <dbReference type="Proteomes" id="UP001549691"/>
    </source>
</evidence>
<sequence length="60" mass="6779">MTDRQLARKLIIVVLIKLVLLFVLWWAFFRGQQVVVNGEAMAQAVQTDKTSATGESRHGH</sequence>
<gene>
    <name evidence="2" type="primary">cydP</name>
    <name evidence="2" type="ORF">ABXR19_04145</name>
</gene>
<keyword evidence="1" id="KW-0812">Transmembrane</keyword>
<feature type="transmembrane region" description="Helical" evidence="1">
    <location>
        <begin position="12"/>
        <end position="29"/>
    </location>
</feature>
<dbReference type="RefSeq" id="WP_354599828.1">
    <property type="nucleotide sequence ID" value="NZ_JBEWZI010000003.1"/>
</dbReference>
<name>A0ABV2THI2_9RHOO</name>
<dbReference type="InterPro" id="IPR054636">
    <property type="entry name" value="CydP"/>
</dbReference>
<keyword evidence="3" id="KW-1185">Reference proteome</keyword>
<dbReference type="NCBIfam" id="NF045611">
    <property type="entry name" value="small_CydP"/>
    <property type="match status" value="1"/>
</dbReference>
<protein>
    <submittedName>
        <fullName evidence="2">Cytochrome oxidase putative small subunit CydP</fullName>
    </submittedName>
</protein>